<dbReference type="Gene3D" id="3.20.20.140">
    <property type="entry name" value="Metal-dependent hydrolases"/>
    <property type="match status" value="1"/>
</dbReference>
<keyword evidence="5" id="KW-1185">Reference proteome</keyword>
<comment type="similarity">
    <text evidence="1">Belongs to the metallo-dependent hydrolases superfamily. ATZ/TRZ family.</text>
</comment>
<dbReference type="Pfam" id="PF01979">
    <property type="entry name" value="Amidohydro_1"/>
    <property type="match status" value="1"/>
</dbReference>
<keyword evidence="2 4" id="KW-0378">Hydrolase</keyword>
<dbReference type="SUPFAM" id="SSF51338">
    <property type="entry name" value="Composite domain of metallo-dependent hydrolases"/>
    <property type="match status" value="1"/>
</dbReference>
<reference evidence="4 5" key="1">
    <citation type="submission" date="2020-05" db="EMBL/GenBank/DDBJ databases">
        <title>Gimesia benthica sp. nov., a novel planctomycete isolated from a deep-sea water sample of the Northwest Indian Ocean.</title>
        <authorList>
            <person name="Wang J."/>
            <person name="Ruan C."/>
            <person name="Song L."/>
            <person name="Zhu Y."/>
            <person name="Li A."/>
            <person name="Zheng X."/>
            <person name="Wang L."/>
            <person name="Lu Z."/>
            <person name="Huang Y."/>
            <person name="Du W."/>
            <person name="Zhou Y."/>
            <person name="Huang L."/>
            <person name="Dai X."/>
        </authorList>
    </citation>
    <scope>NUCLEOTIDE SEQUENCE [LARGE SCALE GENOMIC DNA]</scope>
    <source>
        <strain evidence="4 5">YYQ-30</strain>
    </source>
</reference>
<dbReference type="RefSeq" id="WP_171326839.1">
    <property type="nucleotide sequence ID" value="NZ_JABFBC010000004.1"/>
</dbReference>
<dbReference type="Proteomes" id="UP000572377">
    <property type="component" value="Unassembled WGS sequence"/>
</dbReference>
<dbReference type="PANTHER" id="PTHR43794:SF11">
    <property type="entry name" value="AMIDOHYDROLASE-RELATED DOMAIN-CONTAINING PROTEIN"/>
    <property type="match status" value="1"/>
</dbReference>
<evidence type="ECO:0000256" key="2">
    <source>
        <dbReference type="ARBA" id="ARBA00022801"/>
    </source>
</evidence>
<evidence type="ECO:0000313" key="5">
    <source>
        <dbReference type="Proteomes" id="UP000572377"/>
    </source>
</evidence>
<evidence type="ECO:0000256" key="1">
    <source>
        <dbReference type="ARBA" id="ARBA00006745"/>
    </source>
</evidence>
<dbReference type="InterPro" id="IPR011059">
    <property type="entry name" value="Metal-dep_hydrolase_composite"/>
</dbReference>
<feature type="domain" description="Amidohydrolase-related" evidence="3">
    <location>
        <begin position="53"/>
        <end position="432"/>
    </location>
</feature>
<gene>
    <name evidence="4" type="ORF">HMH01_16175</name>
</gene>
<organism evidence="4 5">
    <name type="scientific">Halovulum dunhuangense</name>
    <dbReference type="NCBI Taxonomy" id="1505036"/>
    <lineage>
        <taxon>Bacteria</taxon>
        <taxon>Pseudomonadati</taxon>
        <taxon>Pseudomonadota</taxon>
        <taxon>Alphaproteobacteria</taxon>
        <taxon>Rhodobacterales</taxon>
        <taxon>Paracoccaceae</taxon>
        <taxon>Halovulum</taxon>
    </lineage>
</organism>
<dbReference type="EMBL" id="JABFBC010000004">
    <property type="protein sequence ID" value="NNU81975.1"/>
    <property type="molecule type" value="Genomic_DNA"/>
</dbReference>
<dbReference type="PANTHER" id="PTHR43794">
    <property type="entry name" value="AMINOHYDROLASE SSNA-RELATED"/>
    <property type="match status" value="1"/>
</dbReference>
<evidence type="ECO:0000259" key="3">
    <source>
        <dbReference type="Pfam" id="PF01979"/>
    </source>
</evidence>
<proteinExistence type="inferred from homology"/>
<dbReference type="Gene3D" id="2.30.40.10">
    <property type="entry name" value="Urease, subunit C, domain 1"/>
    <property type="match status" value="1"/>
</dbReference>
<name>A0A849L6B0_9RHOB</name>
<evidence type="ECO:0000313" key="4">
    <source>
        <dbReference type="EMBL" id="NNU81975.1"/>
    </source>
</evidence>
<comment type="caution">
    <text evidence="4">The sequence shown here is derived from an EMBL/GenBank/DDBJ whole genome shotgun (WGS) entry which is preliminary data.</text>
</comment>
<protein>
    <submittedName>
        <fullName evidence="4">Amidohydrolase family protein</fullName>
    </submittedName>
</protein>
<sequence length="500" mass="52609">MPSPARLIRGGLVLVGNTRFESVSILVRDGRIKALIDGDGPADVEVIDAAGRIVIPGLVNGHTHSHGALGRGGVPDDATLETFLAGAGALNGNRHVDDLRLSAELSAVEMIRKGCTACFDLSVELPSPSVEGIHAVAMAYHGAGMRAVVAPMISDRTIHQALPGLLDAFPPEMRAALAAIAMPPWTETLAICADAVQRWPVPMDRVRPGIGPAIPLHCSDDFLRACAALADDCDLRLQTHLAESRMQQVAARRRYGTSLTAHLGALGVLSARASGAHGVWLSETEARLLAASGTGIVHNPMSNLRLGSGTAPVRMLADAGVGLGIGTDASNTSDGQNMFEAMRLGATLSRAQAAAPEHWIGATEAFRMATEGSARILGLDRVGRIEEGWAADLLFLDADYCHYVPLRDTLSQIVFAENGAALREVMIAGDFVLKDGRVLTLDETALAERARTAARRLDAANAQARQMADAAAVIVRSFCRGACADFPPASHQRGSHGPEN</sequence>
<dbReference type="AlphaFoldDB" id="A0A849L6B0"/>
<dbReference type="InterPro" id="IPR032466">
    <property type="entry name" value="Metal_Hydrolase"/>
</dbReference>
<dbReference type="InterPro" id="IPR006680">
    <property type="entry name" value="Amidohydro-rel"/>
</dbReference>
<dbReference type="SUPFAM" id="SSF51556">
    <property type="entry name" value="Metallo-dependent hydrolases"/>
    <property type="match status" value="1"/>
</dbReference>
<accession>A0A849L6B0</accession>
<dbReference type="GO" id="GO:0016810">
    <property type="term" value="F:hydrolase activity, acting on carbon-nitrogen (but not peptide) bonds"/>
    <property type="evidence" value="ECO:0007669"/>
    <property type="project" value="InterPro"/>
</dbReference>
<dbReference type="InterPro" id="IPR050287">
    <property type="entry name" value="MTA/SAH_deaminase"/>
</dbReference>